<dbReference type="Proteomes" id="UP001331761">
    <property type="component" value="Unassembled WGS sequence"/>
</dbReference>
<evidence type="ECO:0000313" key="2">
    <source>
        <dbReference type="EMBL" id="KAK5964789.1"/>
    </source>
</evidence>
<feature type="region of interest" description="Disordered" evidence="1">
    <location>
        <begin position="1"/>
        <end position="164"/>
    </location>
</feature>
<evidence type="ECO:0000313" key="3">
    <source>
        <dbReference type="Proteomes" id="UP001331761"/>
    </source>
</evidence>
<sequence length="164" mass="18589">MTTAPVRNPTGKTDAHQRMAKHTREMHVHFAAGLPGDDSTDSSDGDSTVPFKEEPESSSEPRTPSNHGISSRIKKRKMPVRRPTGYLSGKERIQQKENDKDATEREESSDTSQTPSSNDKKTRVTSTLEQRLRELSMKYKLQEQSPEREQSPSTKKFFTVVKKK</sequence>
<reference evidence="2 3" key="1">
    <citation type="submission" date="2019-10" db="EMBL/GenBank/DDBJ databases">
        <title>Assembly and Annotation for the nematode Trichostrongylus colubriformis.</title>
        <authorList>
            <person name="Martin J."/>
        </authorList>
    </citation>
    <scope>NUCLEOTIDE SEQUENCE [LARGE SCALE GENOMIC DNA]</scope>
    <source>
        <strain evidence="2">G859</strain>
        <tissue evidence="2">Whole worm</tissue>
    </source>
</reference>
<evidence type="ECO:0000256" key="1">
    <source>
        <dbReference type="SAM" id="MobiDB-lite"/>
    </source>
</evidence>
<feature type="compositionally biased region" description="Basic and acidic residues" evidence="1">
    <location>
        <begin position="130"/>
        <end position="150"/>
    </location>
</feature>
<comment type="caution">
    <text evidence="2">The sequence shown here is derived from an EMBL/GenBank/DDBJ whole genome shotgun (WGS) entry which is preliminary data.</text>
</comment>
<proteinExistence type="predicted"/>
<organism evidence="2 3">
    <name type="scientific">Trichostrongylus colubriformis</name>
    <name type="common">Black scour worm</name>
    <dbReference type="NCBI Taxonomy" id="6319"/>
    <lineage>
        <taxon>Eukaryota</taxon>
        <taxon>Metazoa</taxon>
        <taxon>Ecdysozoa</taxon>
        <taxon>Nematoda</taxon>
        <taxon>Chromadorea</taxon>
        <taxon>Rhabditida</taxon>
        <taxon>Rhabditina</taxon>
        <taxon>Rhabditomorpha</taxon>
        <taxon>Strongyloidea</taxon>
        <taxon>Trichostrongylidae</taxon>
        <taxon>Trichostrongylus</taxon>
    </lineage>
</organism>
<feature type="compositionally biased region" description="Low complexity" evidence="1">
    <location>
        <begin position="154"/>
        <end position="164"/>
    </location>
</feature>
<dbReference type="AlphaFoldDB" id="A0AAN8ITV9"/>
<protein>
    <submittedName>
        <fullName evidence="2">Uncharacterized protein</fullName>
    </submittedName>
</protein>
<feature type="compositionally biased region" description="Basic and acidic residues" evidence="1">
    <location>
        <begin position="89"/>
        <end position="108"/>
    </location>
</feature>
<dbReference type="EMBL" id="WIXE01025352">
    <property type="protein sequence ID" value="KAK5964789.1"/>
    <property type="molecule type" value="Genomic_DNA"/>
</dbReference>
<feature type="compositionally biased region" description="Basic and acidic residues" evidence="1">
    <location>
        <begin position="13"/>
        <end position="28"/>
    </location>
</feature>
<keyword evidence="3" id="KW-1185">Reference proteome</keyword>
<gene>
    <name evidence="2" type="ORF">GCK32_000467</name>
</gene>
<accession>A0AAN8ITV9</accession>
<name>A0AAN8ITV9_TRICO</name>